<dbReference type="EMBL" id="PKPP01007101">
    <property type="protein sequence ID" value="PWA54356.1"/>
    <property type="molecule type" value="Genomic_DNA"/>
</dbReference>
<comment type="caution">
    <text evidence="1">The sequence shown here is derived from an EMBL/GenBank/DDBJ whole genome shotgun (WGS) entry which is preliminary data.</text>
</comment>
<dbReference type="PANTHER" id="PTHR33710:SF71">
    <property type="entry name" value="ENDONUCLEASE_EXONUCLEASE_PHOSPHATASE DOMAIN-CONTAINING PROTEIN"/>
    <property type="match status" value="1"/>
</dbReference>
<dbReference type="Proteomes" id="UP000245207">
    <property type="component" value="Unassembled WGS sequence"/>
</dbReference>
<evidence type="ECO:0000313" key="1">
    <source>
        <dbReference type="EMBL" id="PWA54356.1"/>
    </source>
</evidence>
<dbReference type="AlphaFoldDB" id="A0A2U1LZB1"/>
<dbReference type="SUPFAM" id="SSF56219">
    <property type="entry name" value="DNase I-like"/>
    <property type="match status" value="1"/>
</dbReference>
<dbReference type="Gene3D" id="3.60.10.10">
    <property type="entry name" value="Endonuclease/exonuclease/phosphatase"/>
    <property type="match status" value="1"/>
</dbReference>
<dbReference type="OrthoDB" id="1932741at2759"/>
<gene>
    <name evidence="1" type="ORF">CTI12_AA397450</name>
</gene>
<keyword evidence="1" id="KW-0808">Transferase</keyword>
<dbReference type="PANTHER" id="PTHR33710">
    <property type="entry name" value="BNAC02G09200D PROTEIN"/>
    <property type="match status" value="1"/>
</dbReference>
<dbReference type="GO" id="GO:0003964">
    <property type="term" value="F:RNA-directed DNA polymerase activity"/>
    <property type="evidence" value="ECO:0007669"/>
    <property type="project" value="UniProtKB-KW"/>
</dbReference>
<organism evidence="1 2">
    <name type="scientific">Artemisia annua</name>
    <name type="common">Sweet wormwood</name>
    <dbReference type="NCBI Taxonomy" id="35608"/>
    <lineage>
        <taxon>Eukaryota</taxon>
        <taxon>Viridiplantae</taxon>
        <taxon>Streptophyta</taxon>
        <taxon>Embryophyta</taxon>
        <taxon>Tracheophyta</taxon>
        <taxon>Spermatophyta</taxon>
        <taxon>Magnoliopsida</taxon>
        <taxon>eudicotyledons</taxon>
        <taxon>Gunneridae</taxon>
        <taxon>Pentapetalae</taxon>
        <taxon>asterids</taxon>
        <taxon>campanulids</taxon>
        <taxon>Asterales</taxon>
        <taxon>Asteraceae</taxon>
        <taxon>Asteroideae</taxon>
        <taxon>Anthemideae</taxon>
        <taxon>Artemisiinae</taxon>
        <taxon>Artemisia</taxon>
    </lineage>
</organism>
<keyword evidence="2" id="KW-1185">Reference proteome</keyword>
<keyword evidence="1" id="KW-0548">Nucleotidyltransferase</keyword>
<proteinExistence type="predicted"/>
<protein>
    <submittedName>
        <fullName evidence="1">RNA-directed DNA polymerase, eukaryota, Reverse transcriptase zinc-binding domain protein</fullName>
    </submittedName>
</protein>
<name>A0A2U1LZB1_ARTAN</name>
<reference evidence="1 2" key="1">
    <citation type="journal article" date="2018" name="Mol. Plant">
        <title>The genome of Artemisia annua provides insight into the evolution of Asteraceae family and artemisinin biosynthesis.</title>
        <authorList>
            <person name="Shen Q."/>
            <person name="Zhang L."/>
            <person name="Liao Z."/>
            <person name="Wang S."/>
            <person name="Yan T."/>
            <person name="Shi P."/>
            <person name="Liu M."/>
            <person name="Fu X."/>
            <person name="Pan Q."/>
            <person name="Wang Y."/>
            <person name="Lv Z."/>
            <person name="Lu X."/>
            <person name="Zhang F."/>
            <person name="Jiang W."/>
            <person name="Ma Y."/>
            <person name="Chen M."/>
            <person name="Hao X."/>
            <person name="Li L."/>
            <person name="Tang Y."/>
            <person name="Lv G."/>
            <person name="Zhou Y."/>
            <person name="Sun X."/>
            <person name="Brodelius P.E."/>
            <person name="Rose J.K.C."/>
            <person name="Tang K."/>
        </authorList>
    </citation>
    <scope>NUCLEOTIDE SEQUENCE [LARGE SCALE GENOMIC DNA]</scope>
    <source>
        <strain evidence="2">cv. Huhao1</strain>
        <tissue evidence="1">Leaf</tissue>
    </source>
</reference>
<keyword evidence="1" id="KW-0695">RNA-directed DNA polymerase</keyword>
<evidence type="ECO:0000313" key="2">
    <source>
        <dbReference type="Proteomes" id="UP000245207"/>
    </source>
</evidence>
<dbReference type="STRING" id="35608.A0A2U1LZB1"/>
<dbReference type="InterPro" id="IPR036691">
    <property type="entry name" value="Endo/exonu/phosph_ase_sf"/>
</dbReference>
<accession>A0A2U1LZB1</accession>
<sequence length="249" mass="28645">MKVIVKMWRNLNVELIGKMSIQRRQALPIQWFLMFSVASWNIRGMNQSPKQYEVMFEGFRHWSWSSNGALCSKGSRIILGWNTDDGRHGCLLGDFNASLCLNDKSVSSNIDIVVREFQDCVHDIEVSDINSSGLRFTWNQKPRGEDGILKKIDQIMANIEFCDLFVGANALFQPYRISDNSPAVLRIPRSIKQIPSPFKFSNILIHNTRFKKIVSDGWSLGVSGFWMFKVVSKLKALKKPLRKLLFDQR</sequence>